<feature type="compositionally biased region" description="Basic and acidic residues" evidence="1">
    <location>
        <begin position="7"/>
        <end position="20"/>
    </location>
</feature>
<dbReference type="Proteomes" id="UP001488838">
    <property type="component" value="Unassembled WGS sequence"/>
</dbReference>
<sequence>MRIAAHSKVEEKYQMKRKEKEANKRVPDFLRLTETSLHIQPLFLPHFCHSAMIDLFSSKLLLLFPLYLKHCCQRTLSKVSASSRSCCDPLNNPPADLPSEQDEV</sequence>
<feature type="region of interest" description="Disordered" evidence="1">
    <location>
        <begin position="83"/>
        <end position="104"/>
    </location>
</feature>
<comment type="caution">
    <text evidence="2">The sequence shown here is derived from an EMBL/GenBank/DDBJ whole genome shotgun (WGS) entry which is preliminary data.</text>
</comment>
<name>A0AAW0JBA8_MYOGA</name>
<dbReference type="EMBL" id="JBBHLL010000049">
    <property type="protein sequence ID" value="KAK7823827.1"/>
    <property type="molecule type" value="Genomic_DNA"/>
</dbReference>
<evidence type="ECO:0000313" key="3">
    <source>
        <dbReference type="Proteomes" id="UP001488838"/>
    </source>
</evidence>
<keyword evidence="3" id="KW-1185">Reference proteome</keyword>
<gene>
    <name evidence="2" type="ORF">U0070_020498</name>
</gene>
<protein>
    <submittedName>
        <fullName evidence="2">Uncharacterized protein</fullName>
    </submittedName>
</protein>
<feature type="region of interest" description="Disordered" evidence="1">
    <location>
        <begin position="1"/>
        <end position="20"/>
    </location>
</feature>
<dbReference type="AlphaFoldDB" id="A0AAW0JBA8"/>
<evidence type="ECO:0000256" key="1">
    <source>
        <dbReference type="SAM" id="MobiDB-lite"/>
    </source>
</evidence>
<proteinExistence type="predicted"/>
<organism evidence="2 3">
    <name type="scientific">Myodes glareolus</name>
    <name type="common">Bank vole</name>
    <name type="synonym">Clethrionomys glareolus</name>
    <dbReference type="NCBI Taxonomy" id="447135"/>
    <lineage>
        <taxon>Eukaryota</taxon>
        <taxon>Metazoa</taxon>
        <taxon>Chordata</taxon>
        <taxon>Craniata</taxon>
        <taxon>Vertebrata</taxon>
        <taxon>Euteleostomi</taxon>
        <taxon>Mammalia</taxon>
        <taxon>Eutheria</taxon>
        <taxon>Euarchontoglires</taxon>
        <taxon>Glires</taxon>
        <taxon>Rodentia</taxon>
        <taxon>Myomorpha</taxon>
        <taxon>Muroidea</taxon>
        <taxon>Cricetidae</taxon>
        <taxon>Arvicolinae</taxon>
        <taxon>Myodes</taxon>
    </lineage>
</organism>
<reference evidence="2 3" key="1">
    <citation type="journal article" date="2023" name="bioRxiv">
        <title>Conserved and derived expression patterns and positive selection on dental genes reveal complex evolutionary context of ever-growing rodent molars.</title>
        <authorList>
            <person name="Calamari Z.T."/>
            <person name="Song A."/>
            <person name="Cohen E."/>
            <person name="Akter M."/>
            <person name="Roy R.D."/>
            <person name="Hallikas O."/>
            <person name="Christensen M.M."/>
            <person name="Li P."/>
            <person name="Marangoni P."/>
            <person name="Jernvall J."/>
            <person name="Klein O.D."/>
        </authorList>
    </citation>
    <scope>NUCLEOTIDE SEQUENCE [LARGE SCALE GENOMIC DNA]</scope>
    <source>
        <strain evidence="2">V071</strain>
    </source>
</reference>
<accession>A0AAW0JBA8</accession>
<evidence type="ECO:0000313" key="2">
    <source>
        <dbReference type="EMBL" id="KAK7823827.1"/>
    </source>
</evidence>